<dbReference type="InterPro" id="IPR009057">
    <property type="entry name" value="Homeodomain-like_sf"/>
</dbReference>
<reference evidence="5 6" key="1">
    <citation type="submission" date="2020-08" db="EMBL/GenBank/DDBJ databases">
        <title>Hymenobacter sp. S2-20-2 genome sequencing.</title>
        <authorList>
            <person name="Jin L."/>
        </authorList>
    </citation>
    <scope>NUCLEOTIDE SEQUENCE [LARGE SCALE GENOMIC DNA]</scope>
    <source>
        <strain evidence="5 6">S2-20-2</strain>
    </source>
</reference>
<dbReference type="InterPro" id="IPR003313">
    <property type="entry name" value="AraC-bd"/>
</dbReference>
<dbReference type="Proteomes" id="UP000515489">
    <property type="component" value="Chromosome"/>
</dbReference>
<dbReference type="SUPFAM" id="SSF51215">
    <property type="entry name" value="Regulatory protein AraC"/>
    <property type="match status" value="1"/>
</dbReference>
<feature type="domain" description="HTH araC/xylS-type" evidence="4">
    <location>
        <begin position="179"/>
        <end position="277"/>
    </location>
</feature>
<name>A0A7G7W431_9BACT</name>
<evidence type="ECO:0000256" key="1">
    <source>
        <dbReference type="ARBA" id="ARBA00023015"/>
    </source>
</evidence>
<keyword evidence="2" id="KW-0238">DNA-binding</keyword>
<keyword evidence="3" id="KW-0804">Transcription</keyword>
<dbReference type="PROSITE" id="PS01124">
    <property type="entry name" value="HTH_ARAC_FAMILY_2"/>
    <property type="match status" value="1"/>
</dbReference>
<gene>
    <name evidence="5" type="ORF">H4317_13195</name>
</gene>
<dbReference type="Gene3D" id="1.10.10.60">
    <property type="entry name" value="Homeodomain-like"/>
    <property type="match status" value="1"/>
</dbReference>
<dbReference type="Gene3D" id="2.60.120.10">
    <property type="entry name" value="Jelly Rolls"/>
    <property type="match status" value="1"/>
</dbReference>
<evidence type="ECO:0000313" key="6">
    <source>
        <dbReference type="Proteomes" id="UP000515489"/>
    </source>
</evidence>
<keyword evidence="6" id="KW-1185">Reference proteome</keyword>
<dbReference type="Pfam" id="PF02311">
    <property type="entry name" value="AraC_binding"/>
    <property type="match status" value="1"/>
</dbReference>
<dbReference type="InterPro" id="IPR018060">
    <property type="entry name" value="HTH_AraC"/>
</dbReference>
<dbReference type="InterPro" id="IPR037923">
    <property type="entry name" value="HTH-like"/>
</dbReference>
<dbReference type="KEGG" id="hsk:H4317_13195"/>
<dbReference type="EMBL" id="CP060202">
    <property type="protein sequence ID" value="QNH61124.1"/>
    <property type="molecule type" value="Genomic_DNA"/>
</dbReference>
<dbReference type="Pfam" id="PF12833">
    <property type="entry name" value="HTH_18"/>
    <property type="match status" value="1"/>
</dbReference>
<evidence type="ECO:0000256" key="2">
    <source>
        <dbReference type="ARBA" id="ARBA00023125"/>
    </source>
</evidence>
<dbReference type="SUPFAM" id="SSF46689">
    <property type="entry name" value="Homeodomain-like"/>
    <property type="match status" value="1"/>
</dbReference>
<organism evidence="5 6">
    <name type="scientific">Hymenobacter sediminicola</name>
    <dbReference type="NCBI Taxonomy" id="2761579"/>
    <lineage>
        <taxon>Bacteria</taxon>
        <taxon>Pseudomonadati</taxon>
        <taxon>Bacteroidota</taxon>
        <taxon>Cytophagia</taxon>
        <taxon>Cytophagales</taxon>
        <taxon>Hymenobacteraceae</taxon>
        <taxon>Hymenobacter</taxon>
    </lineage>
</organism>
<dbReference type="SMART" id="SM00342">
    <property type="entry name" value="HTH_ARAC"/>
    <property type="match status" value="1"/>
</dbReference>
<dbReference type="GO" id="GO:0043565">
    <property type="term" value="F:sequence-specific DNA binding"/>
    <property type="evidence" value="ECO:0007669"/>
    <property type="project" value="InterPro"/>
</dbReference>
<proteinExistence type="predicted"/>
<dbReference type="InterPro" id="IPR014710">
    <property type="entry name" value="RmlC-like_jellyroll"/>
</dbReference>
<sequence>MGAFPGQHNARQYYIERLELHVAQFPMVSEPHAHDFYLLLYITQGQGSHTIDLITYDLRAGSLFFLVPGQAHSWVLPADIEGYILFFTADFYLQQYPAARLAEYPFFNPGHQPVLYLPPNEEILLPLFRRVYLERENGASAPNHSLVVGAYLFLCLELATRHYAYVPQEQASYALLQIREFGLLLNQHFRTEKTVRYYAEKLHLTANHLNAICRRMLNKTASRLIQERVIAEATRLLIHSAQPVAQIAYAVGFDDASYFARYFKRHTGQAPDSFRHNSTR</sequence>
<evidence type="ECO:0000313" key="5">
    <source>
        <dbReference type="EMBL" id="QNH61124.1"/>
    </source>
</evidence>
<dbReference type="PRINTS" id="PR00032">
    <property type="entry name" value="HTHARAC"/>
</dbReference>
<keyword evidence="1" id="KW-0805">Transcription regulation</keyword>
<protein>
    <submittedName>
        <fullName evidence="5">Helix-turn-helix domain-containing protein</fullName>
    </submittedName>
</protein>
<dbReference type="InterPro" id="IPR020449">
    <property type="entry name" value="Tscrpt_reg_AraC-type_HTH"/>
</dbReference>
<evidence type="ECO:0000259" key="4">
    <source>
        <dbReference type="PROSITE" id="PS01124"/>
    </source>
</evidence>
<accession>A0A7G7W431</accession>
<dbReference type="PANTHER" id="PTHR43280">
    <property type="entry name" value="ARAC-FAMILY TRANSCRIPTIONAL REGULATOR"/>
    <property type="match status" value="1"/>
</dbReference>
<dbReference type="AlphaFoldDB" id="A0A7G7W431"/>
<dbReference type="GO" id="GO:0003700">
    <property type="term" value="F:DNA-binding transcription factor activity"/>
    <property type="evidence" value="ECO:0007669"/>
    <property type="project" value="InterPro"/>
</dbReference>
<evidence type="ECO:0000256" key="3">
    <source>
        <dbReference type="ARBA" id="ARBA00023163"/>
    </source>
</evidence>
<dbReference type="PANTHER" id="PTHR43280:SF32">
    <property type="entry name" value="TRANSCRIPTIONAL REGULATORY PROTEIN"/>
    <property type="match status" value="1"/>
</dbReference>
<dbReference type="RefSeq" id="WP_185887054.1">
    <property type="nucleotide sequence ID" value="NZ_CP060202.1"/>
</dbReference>